<name>A0ABU8F4H8_9BACI</name>
<keyword evidence="2" id="KW-0812">Transmembrane</keyword>
<keyword evidence="1" id="KW-0175">Coiled coil</keyword>
<dbReference type="RefSeq" id="WP_336497452.1">
    <property type="nucleotide sequence ID" value="NZ_JBAWSY010000005.1"/>
</dbReference>
<evidence type="ECO:0000256" key="1">
    <source>
        <dbReference type="SAM" id="Coils"/>
    </source>
</evidence>
<keyword evidence="4" id="KW-1185">Reference proteome</keyword>
<comment type="caution">
    <text evidence="3">The sequence shown here is derived from an EMBL/GenBank/DDBJ whole genome shotgun (WGS) entry which is preliminary data.</text>
</comment>
<gene>
    <name evidence="3" type="ORF">WAX74_09635</name>
</gene>
<dbReference type="Proteomes" id="UP001364890">
    <property type="component" value="Unassembled WGS sequence"/>
</dbReference>
<evidence type="ECO:0000313" key="3">
    <source>
        <dbReference type="EMBL" id="MEI4769903.1"/>
    </source>
</evidence>
<keyword evidence="2" id="KW-1133">Transmembrane helix</keyword>
<dbReference type="EMBL" id="JBAWSY010000005">
    <property type="protein sequence ID" value="MEI4769903.1"/>
    <property type="molecule type" value="Genomic_DNA"/>
</dbReference>
<proteinExistence type="predicted"/>
<evidence type="ECO:0000313" key="4">
    <source>
        <dbReference type="Proteomes" id="UP001364890"/>
    </source>
</evidence>
<protein>
    <recommendedName>
        <fullName evidence="5">Holin</fullName>
    </recommendedName>
</protein>
<sequence>MFPEDPNNEIPTSDIIAFIGSVVVTFGYFIETISEGIALSELAQAKDKEEQGAKLVKQANQEQKDQLSDIQSKLNYLVNEIEMLKKKG</sequence>
<accession>A0ABU8F4H8</accession>
<keyword evidence="2" id="KW-0472">Membrane</keyword>
<evidence type="ECO:0000256" key="2">
    <source>
        <dbReference type="SAM" id="Phobius"/>
    </source>
</evidence>
<feature type="transmembrane region" description="Helical" evidence="2">
    <location>
        <begin position="12"/>
        <end position="30"/>
    </location>
</feature>
<reference evidence="3 4" key="1">
    <citation type="submission" date="2024-01" db="EMBL/GenBank/DDBJ databases">
        <title>Seven novel Bacillus-like species.</title>
        <authorList>
            <person name="Liu G."/>
        </authorList>
    </citation>
    <scope>NUCLEOTIDE SEQUENCE [LARGE SCALE GENOMIC DNA]</scope>
    <source>
        <strain evidence="3 4">FJAT-51614</strain>
    </source>
</reference>
<feature type="coiled-coil region" evidence="1">
    <location>
        <begin position="42"/>
        <end position="87"/>
    </location>
</feature>
<organism evidence="3 4">
    <name type="scientific">Psychrobacillus mangrovi</name>
    <dbReference type="NCBI Taxonomy" id="3117745"/>
    <lineage>
        <taxon>Bacteria</taxon>
        <taxon>Bacillati</taxon>
        <taxon>Bacillota</taxon>
        <taxon>Bacilli</taxon>
        <taxon>Bacillales</taxon>
        <taxon>Bacillaceae</taxon>
        <taxon>Psychrobacillus</taxon>
    </lineage>
</organism>
<evidence type="ECO:0008006" key="5">
    <source>
        <dbReference type="Google" id="ProtNLM"/>
    </source>
</evidence>